<dbReference type="Gene3D" id="3.80.10.10">
    <property type="entry name" value="Ribonuclease Inhibitor"/>
    <property type="match status" value="2"/>
</dbReference>
<dbReference type="Proteomes" id="UP001151699">
    <property type="component" value="Chromosome X"/>
</dbReference>
<dbReference type="InterPro" id="IPR032675">
    <property type="entry name" value="LRR_dom_sf"/>
</dbReference>
<dbReference type="EMBL" id="WJQU01000003">
    <property type="protein sequence ID" value="KAJ6638455.1"/>
    <property type="molecule type" value="Genomic_DNA"/>
</dbReference>
<dbReference type="InterPro" id="IPR001611">
    <property type="entry name" value="Leu-rich_rpt"/>
</dbReference>
<dbReference type="InterPro" id="IPR003591">
    <property type="entry name" value="Leu-rich_rpt_typical-subtyp"/>
</dbReference>
<keyword evidence="1" id="KW-0433">Leucine-rich repeat</keyword>
<keyword evidence="4" id="KW-1185">Reference proteome</keyword>
<dbReference type="PANTHER" id="PTHR45712">
    <property type="entry name" value="AGAP008170-PA"/>
    <property type="match status" value="1"/>
</dbReference>
<comment type="caution">
    <text evidence="3">The sequence shown here is derived from an EMBL/GenBank/DDBJ whole genome shotgun (WGS) entry which is preliminary data.</text>
</comment>
<reference evidence="3" key="1">
    <citation type="submission" date="2022-07" db="EMBL/GenBank/DDBJ databases">
        <authorList>
            <person name="Trinca V."/>
            <person name="Uliana J.V.C."/>
            <person name="Torres T.T."/>
            <person name="Ward R.J."/>
            <person name="Monesi N."/>
        </authorList>
    </citation>
    <scope>NUCLEOTIDE SEQUENCE</scope>
    <source>
        <strain evidence="3">HSMRA1968</strain>
        <tissue evidence="3">Whole embryos</tissue>
    </source>
</reference>
<evidence type="ECO:0000256" key="1">
    <source>
        <dbReference type="ARBA" id="ARBA00022614"/>
    </source>
</evidence>
<evidence type="ECO:0000313" key="3">
    <source>
        <dbReference type="EMBL" id="KAJ6638455.1"/>
    </source>
</evidence>
<dbReference type="OrthoDB" id="10068119at2759"/>
<evidence type="ECO:0000313" key="4">
    <source>
        <dbReference type="Proteomes" id="UP001151699"/>
    </source>
</evidence>
<gene>
    <name evidence="3" type="primary">hfw</name>
    <name evidence="3" type="ORF">Bhyg_11190</name>
</gene>
<sequence>MDSPDQTFDEPPASNVLLATAATTTVQTITDSPNICFYATEELCSLPRENDSCNECIPHPTVPNSLVCCNVTDIEKSISCVPYPSSMDNSSDSYWINLHIRNATIDELDIPHKYWKRLDSLVITDGHINRITKELPKFSSVQCINISNNHLVNINLRAFKDLVRLQVLDISKNNLSSMPTLNSIPTNLSLDIRGNDGMLCKSVLESLERGNIQFVDPNATYCLTNQTFNWFNSTDVIPLSQLIRMKQLQSECPYIPGKGNCTCDAERMTYEEQEGGPHLVVALRVDCSSLGLTELPEKLPMNTLFLNVSNNNITSLKTFTDKSYEFLLRLSADDNQIASMLELEGTKFLENFETLFLRRNKLKSIPIYLLSNTLDRSPDGRLLYLEGNHLYCDCNSAKVLKLWLARQTHIQDYDRILCENIKSKVLDLSETKLCQSMHDWTDYIYYLITAEIFLLLALVMKVSYDYWVFKTAGYLPWPASKMPKLPCDWLCES</sequence>
<dbReference type="PROSITE" id="PS51450">
    <property type="entry name" value="LRR"/>
    <property type="match status" value="1"/>
</dbReference>
<dbReference type="SMART" id="SM00369">
    <property type="entry name" value="LRR_TYP"/>
    <property type="match status" value="3"/>
</dbReference>
<dbReference type="PANTHER" id="PTHR45712:SF22">
    <property type="entry name" value="INSULIN-LIKE GROWTH FACTOR-BINDING PROTEIN COMPLEX ACID LABILE SUBUNIT"/>
    <property type="match status" value="1"/>
</dbReference>
<organism evidence="3 4">
    <name type="scientific">Pseudolycoriella hygida</name>
    <dbReference type="NCBI Taxonomy" id="35572"/>
    <lineage>
        <taxon>Eukaryota</taxon>
        <taxon>Metazoa</taxon>
        <taxon>Ecdysozoa</taxon>
        <taxon>Arthropoda</taxon>
        <taxon>Hexapoda</taxon>
        <taxon>Insecta</taxon>
        <taxon>Pterygota</taxon>
        <taxon>Neoptera</taxon>
        <taxon>Endopterygota</taxon>
        <taxon>Diptera</taxon>
        <taxon>Nematocera</taxon>
        <taxon>Sciaroidea</taxon>
        <taxon>Sciaridae</taxon>
        <taxon>Pseudolycoriella</taxon>
    </lineage>
</organism>
<evidence type="ECO:0000256" key="2">
    <source>
        <dbReference type="ARBA" id="ARBA00022737"/>
    </source>
</evidence>
<name>A0A9Q0MV36_9DIPT</name>
<dbReference type="AlphaFoldDB" id="A0A9Q0MV36"/>
<accession>A0A9Q0MV36</accession>
<proteinExistence type="predicted"/>
<dbReference type="Pfam" id="PF13855">
    <property type="entry name" value="LRR_8"/>
    <property type="match status" value="1"/>
</dbReference>
<dbReference type="InterPro" id="IPR050333">
    <property type="entry name" value="SLRP"/>
</dbReference>
<protein>
    <submittedName>
        <fullName evidence="3">Protein halfway</fullName>
    </submittedName>
</protein>
<dbReference type="SUPFAM" id="SSF52058">
    <property type="entry name" value="L domain-like"/>
    <property type="match status" value="1"/>
</dbReference>
<keyword evidence="2" id="KW-0677">Repeat</keyword>